<dbReference type="InterPro" id="IPR019225">
    <property type="entry name" value="DUF2155"/>
</dbReference>
<dbReference type="RefSeq" id="WP_012384930.1">
    <property type="nucleotide sequence ID" value="NC_010581.1"/>
</dbReference>
<keyword evidence="3" id="KW-1185">Reference proteome</keyword>
<dbReference type="HOGENOM" id="CLU_096067_0_0_5"/>
<gene>
    <name evidence="2" type="ordered locus">Bind_1951</name>
</gene>
<reference evidence="2 3" key="2">
    <citation type="journal article" date="2010" name="J. Bacteriol.">
        <title>Complete genome sequence of Beijerinckia indica subsp. indica.</title>
        <authorList>
            <person name="Tamas I."/>
            <person name="Dedysh S.N."/>
            <person name="Liesack W."/>
            <person name="Stott M.B."/>
            <person name="Alam M."/>
            <person name="Murrell J.C."/>
            <person name="Dunfield P.F."/>
        </authorList>
    </citation>
    <scope>NUCLEOTIDE SEQUENCE [LARGE SCALE GENOMIC DNA]</scope>
    <source>
        <strain evidence="3">ATCC 9039 / DSM 1715 / NCIMB 8712</strain>
    </source>
</reference>
<dbReference type="Pfam" id="PF09923">
    <property type="entry name" value="DUF2155"/>
    <property type="match status" value="1"/>
</dbReference>
<dbReference type="KEGG" id="bid:Bind_1951"/>
<proteinExistence type="predicted"/>
<evidence type="ECO:0000313" key="2">
    <source>
        <dbReference type="EMBL" id="ACB95574.1"/>
    </source>
</evidence>
<dbReference type="EMBL" id="CP001016">
    <property type="protein sequence ID" value="ACB95574.1"/>
    <property type="molecule type" value="Genomic_DNA"/>
</dbReference>
<feature type="compositionally biased region" description="Pro residues" evidence="1">
    <location>
        <begin position="214"/>
        <end position="225"/>
    </location>
</feature>
<dbReference type="eggNOG" id="COG4765">
    <property type="taxonomic scope" value="Bacteria"/>
</dbReference>
<accession>B2IEH6</accession>
<name>B2IEH6_BEII9</name>
<reference evidence="3" key="1">
    <citation type="submission" date="2008-03" db="EMBL/GenBank/DDBJ databases">
        <title>Complete sequence of chromosome of Beijerinckia indica subsp. indica ATCC 9039.</title>
        <authorList>
            <consortium name="US DOE Joint Genome Institute"/>
            <person name="Copeland A."/>
            <person name="Lucas S."/>
            <person name="Lapidus A."/>
            <person name="Glavina del Rio T."/>
            <person name="Dalin E."/>
            <person name="Tice H."/>
            <person name="Bruce D."/>
            <person name="Goodwin L."/>
            <person name="Pitluck S."/>
            <person name="LaButti K."/>
            <person name="Schmutz J."/>
            <person name="Larimer F."/>
            <person name="Land M."/>
            <person name="Hauser L."/>
            <person name="Kyrpides N."/>
            <person name="Mikhailova N."/>
            <person name="Dunfield P.F."/>
            <person name="Dedysh S.N."/>
            <person name="Liesack W."/>
            <person name="Saw J.H."/>
            <person name="Alam M."/>
            <person name="Chen Y."/>
            <person name="Murrell J.C."/>
            <person name="Richardson P."/>
        </authorList>
    </citation>
    <scope>NUCLEOTIDE SEQUENCE [LARGE SCALE GENOMIC DNA]</scope>
    <source>
        <strain evidence="3">ATCC 9039 / DSM 1715 / NCIMB 8712</strain>
    </source>
</reference>
<dbReference type="STRING" id="395963.Bind_1951"/>
<dbReference type="Proteomes" id="UP000001695">
    <property type="component" value="Chromosome"/>
</dbReference>
<sequence length="247" mass="26377">MRFSASLPSVSRLLLALALGGAGLLPCGFARADRIKHPIAVFSGLDKITGRIISFEVATDETVQFGSLQITERACYTRPSTETPQTITFVEVDEIDAADKTKTPKQIFAGWMFAASPGLHALEHPVYDIWLNDCKGGKEVLPSPDTAAGLPATPDNAKEASDIDPSEAPKPSPAKSKSKPKPKPVQPPPDDSFDDPLAPPAMRRAPPDDGPVEVGPPPGLIPDAPPPERRRRKRVPPPADAPPDGFY</sequence>
<dbReference type="OrthoDB" id="9810376at2"/>
<evidence type="ECO:0000256" key="1">
    <source>
        <dbReference type="SAM" id="MobiDB-lite"/>
    </source>
</evidence>
<dbReference type="AlphaFoldDB" id="B2IEH6"/>
<evidence type="ECO:0008006" key="4">
    <source>
        <dbReference type="Google" id="ProtNLM"/>
    </source>
</evidence>
<feature type="region of interest" description="Disordered" evidence="1">
    <location>
        <begin position="142"/>
        <end position="247"/>
    </location>
</feature>
<protein>
    <recommendedName>
        <fullName evidence="4">DUF2155 domain-containing protein</fullName>
    </recommendedName>
</protein>
<evidence type="ECO:0000313" key="3">
    <source>
        <dbReference type="Proteomes" id="UP000001695"/>
    </source>
</evidence>
<organism evidence="2 3">
    <name type="scientific">Beijerinckia indica subsp. indica (strain ATCC 9039 / DSM 1715 / NCIMB 8712)</name>
    <dbReference type="NCBI Taxonomy" id="395963"/>
    <lineage>
        <taxon>Bacteria</taxon>
        <taxon>Pseudomonadati</taxon>
        <taxon>Pseudomonadota</taxon>
        <taxon>Alphaproteobacteria</taxon>
        <taxon>Hyphomicrobiales</taxon>
        <taxon>Beijerinckiaceae</taxon>
        <taxon>Beijerinckia</taxon>
    </lineage>
</organism>